<dbReference type="Pfam" id="PF00005">
    <property type="entry name" value="ABC_tran"/>
    <property type="match status" value="1"/>
</dbReference>
<dbReference type="CDD" id="cd03255">
    <property type="entry name" value="ABC_MJ0796_LolCDE_FtsE"/>
    <property type="match status" value="1"/>
</dbReference>
<dbReference type="InterPro" id="IPR017911">
    <property type="entry name" value="MacB-like_ATP-bd"/>
</dbReference>
<dbReference type="InterPro" id="IPR015854">
    <property type="entry name" value="ABC_transpr_LolD-like"/>
</dbReference>
<dbReference type="PANTHER" id="PTHR24220">
    <property type="entry name" value="IMPORT ATP-BINDING PROTEIN"/>
    <property type="match status" value="1"/>
</dbReference>
<dbReference type="InterPro" id="IPR003593">
    <property type="entry name" value="AAA+_ATPase"/>
</dbReference>
<dbReference type="EMBL" id="CP097160">
    <property type="protein sequence ID" value="UQN15512.1"/>
    <property type="molecule type" value="Genomic_DNA"/>
</dbReference>
<evidence type="ECO:0000256" key="2">
    <source>
        <dbReference type="ARBA" id="ARBA00022741"/>
    </source>
</evidence>
<reference evidence="5" key="1">
    <citation type="submission" date="2022-05" db="EMBL/GenBank/DDBJ databases">
        <title>Complete genome sequence of toluene-degrading Gulosibacter sediminis strain ACHW.36C.</title>
        <authorList>
            <person name="Wai A.C."/>
            <person name="Lai G.K."/>
            <person name="Griffin S.D."/>
            <person name="Leung F.C."/>
        </authorList>
    </citation>
    <scope>NUCLEOTIDE SEQUENCE [LARGE SCALE GENOMIC DNA]</scope>
    <source>
        <strain evidence="5">ACHW.36C</strain>
    </source>
</reference>
<evidence type="ECO:0000256" key="3">
    <source>
        <dbReference type="ARBA" id="ARBA00022840"/>
    </source>
</evidence>
<dbReference type="SMART" id="SM00382">
    <property type="entry name" value="AAA"/>
    <property type="match status" value="1"/>
</dbReference>
<protein>
    <submittedName>
        <fullName evidence="5">ABC transporter ATP-binding protein</fullName>
    </submittedName>
</protein>
<evidence type="ECO:0000313" key="5">
    <source>
        <dbReference type="EMBL" id="UQN15512.1"/>
    </source>
</evidence>
<dbReference type="PANTHER" id="PTHR24220:SF685">
    <property type="entry name" value="ABC TRANSPORTER RELATED"/>
    <property type="match status" value="1"/>
</dbReference>
<keyword evidence="1" id="KW-0813">Transport</keyword>
<name>A0ABY4MYJ0_9MICO</name>
<evidence type="ECO:0000256" key="1">
    <source>
        <dbReference type="ARBA" id="ARBA00022448"/>
    </source>
</evidence>
<dbReference type="InterPro" id="IPR027417">
    <property type="entry name" value="P-loop_NTPase"/>
</dbReference>
<dbReference type="GO" id="GO:0005524">
    <property type="term" value="F:ATP binding"/>
    <property type="evidence" value="ECO:0007669"/>
    <property type="project" value="UniProtKB-KW"/>
</dbReference>
<keyword evidence="2" id="KW-0547">Nucleotide-binding</keyword>
<dbReference type="InterPro" id="IPR017871">
    <property type="entry name" value="ABC_transporter-like_CS"/>
</dbReference>
<keyword evidence="3 5" id="KW-0067">ATP-binding</keyword>
<sequence length="238" mass="25753">MLKLDHVTLTYQDGDRRLTAVDDANLTVAPGEFVAVTGPSGSGKSSLLALASTLVTADRGTVTIDGITASSLSTAQAAQLRRDKLGIVFQAPNLIGSLKVREQLEIVARMGAKPLADLPKAQLRERIDHALDEVGMLDRAHFMPSQLSGGQRQRVNIARSIVNDPEVMLVDEPTSALDEARSDEIMCLLRDLTHERKLATVVVTHDLGQLPRFDAQYEMHDGRLSAERRMSVAGAHGA</sequence>
<dbReference type="Gene3D" id="3.40.50.300">
    <property type="entry name" value="P-loop containing nucleotide triphosphate hydrolases"/>
    <property type="match status" value="1"/>
</dbReference>
<organism evidence="5">
    <name type="scientific">Gulosibacter sediminis</name>
    <dbReference type="NCBI Taxonomy" id="1729695"/>
    <lineage>
        <taxon>Bacteria</taxon>
        <taxon>Bacillati</taxon>
        <taxon>Actinomycetota</taxon>
        <taxon>Actinomycetes</taxon>
        <taxon>Micrococcales</taxon>
        <taxon>Microbacteriaceae</taxon>
        <taxon>Gulosibacter</taxon>
    </lineage>
</organism>
<dbReference type="InterPro" id="IPR003439">
    <property type="entry name" value="ABC_transporter-like_ATP-bd"/>
</dbReference>
<accession>A0ABY4MYJ0</accession>
<evidence type="ECO:0000259" key="4">
    <source>
        <dbReference type="PROSITE" id="PS50893"/>
    </source>
</evidence>
<dbReference type="PROSITE" id="PS00211">
    <property type="entry name" value="ABC_TRANSPORTER_1"/>
    <property type="match status" value="1"/>
</dbReference>
<gene>
    <name evidence="5" type="ORF">M3M28_03340</name>
</gene>
<proteinExistence type="predicted"/>
<dbReference type="SUPFAM" id="SSF52540">
    <property type="entry name" value="P-loop containing nucleoside triphosphate hydrolases"/>
    <property type="match status" value="1"/>
</dbReference>
<feature type="domain" description="ABC transporter" evidence="4">
    <location>
        <begin position="2"/>
        <end position="238"/>
    </location>
</feature>
<dbReference type="PROSITE" id="PS50893">
    <property type="entry name" value="ABC_TRANSPORTER_2"/>
    <property type="match status" value="1"/>
</dbReference>